<dbReference type="OrthoDB" id="9970844at2759"/>
<comment type="caution">
    <text evidence="2">The sequence shown here is derived from an EMBL/GenBank/DDBJ whole genome shotgun (WGS) entry which is preliminary data.</text>
</comment>
<evidence type="ECO:0000313" key="3">
    <source>
        <dbReference type="Proteomes" id="UP000076078"/>
    </source>
</evidence>
<evidence type="ECO:0000256" key="1">
    <source>
        <dbReference type="SAM" id="SignalP"/>
    </source>
</evidence>
<dbReference type="InParanoid" id="A0A151ZEQ6"/>
<sequence>MKRVVQILIIAIVVIGGLVDGAPSDTTRTLLKDKINNVPSSAIYGLEDTYGNTMDCAKIIQTFDTDVTKRYVAVYHYPWGGNYKVGIAKSSNLTTWQQTSLLEFGSSQANIMRLSDGRYLMAWEQTYSSGNRIRLRYFLSLTDLLADHSDDWIEISIPSWVESGKAIGTPNIYTITGYSGNIYSSVLYVGAHYGSSNHDRQTSFKVTNFNKNQVEWLRNPNTYWPSIEDSVLYWLIPQQTSSSDGPGNVGGRDSFAYNGYQFALIEGNPWGTGTDSEDFKHWQSFLYDRQTLNSDKLQLVTSCGATSYANPHVTLLNDPNNVFVILLTFFIPTESVGCDAGTLLYWVPL</sequence>
<dbReference type="AlphaFoldDB" id="A0A151ZEQ6"/>
<dbReference type="EMBL" id="LODT01000029">
    <property type="protein sequence ID" value="KYQ92442.1"/>
    <property type="molecule type" value="Genomic_DNA"/>
</dbReference>
<organism evidence="2 3">
    <name type="scientific">Tieghemostelium lacteum</name>
    <name type="common">Slime mold</name>
    <name type="synonym">Dictyostelium lacteum</name>
    <dbReference type="NCBI Taxonomy" id="361077"/>
    <lineage>
        <taxon>Eukaryota</taxon>
        <taxon>Amoebozoa</taxon>
        <taxon>Evosea</taxon>
        <taxon>Eumycetozoa</taxon>
        <taxon>Dictyostelia</taxon>
        <taxon>Dictyosteliales</taxon>
        <taxon>Raperosteliaceae</taxon>
        <taxon>Tieghemostelium</taxon>
    </lineage>
</organism>
<proteinExistence type="predicted"/>
<feature type="chain" id="PRO_5007593221" evidence="1">
    <location>
        <begin position="22"/>
        <end position="349"/>
    </location>
</feature>
<keyword evidence="1" id="KW-0732">Signal</keyword>
<evidence type="ECO:0000313" key="2">
    <source>
        <dbReference type="EMBL" id="KYQ92442.1"/>
    </source>
</evidence>
<keyword evidence="3" id="KW-1185">Reference proteome</keyword>
<dbReference type="Proteomes" id="UP000076078">
    <property type="component" value="Unassembled WGS sequence"/>
</dbReference>
<dbReference type="SUPFAM" id="SSF75005">
    <property type="entry name" value="Arabinanase/levansucrase/invertase"/>
    <property type="match status" value="1"/>
</dbReference>
<accession>A0A151ZEQ6</accession>
<gene>
    <name evidence="2" type="ORF">DLAC_06423</name>
</gene>
<name>A0A151ZEQ6_TIELA</name>
<reference evidence="2 3" key="1">
    <citation type="submission" date="2015-12" db="EMBL/GenBank/DDBJ databases">
        <title>Dictyostelia acquired genes for synthesis and detection of signals that induce cell-type specialization by lateral gene transfer from prokaryotes.</title>
        <authorList>
            <person name="Gloeckner G."/>
            <person name="Schaap P."/>
        </authorList>
    </citation>
    <scope>NUCLEOTIDE SEQUENCE [LARGE SCALE GENOMIC DNA]</scope>
    <source>
        <strain evidence="2 3">TK</strain>
    </source>
</reference>
<dbReference type="InterPro" id="IPR023296">
    <property type="entry name" value="Glyco_hydro_beta-prop_sf"/>
</dbReference>
<feature type="signal peptide" evidence="1">
    <location>
        <begin position="1"/>
        <end position="21"/>
    </location>
</feature>
<protein>
    <submittedName>
        <fullName evidence="2">Uncharacterized protein</fullName>
    </submittedName>
</protein>